<proteinExistence type="predicted"/>
<keyword evidence="5" id="KW-0539">Nucleus</keyword>
<evidence type="ECO:0000313" key="9">
    <source>
        <dbReference type="Proteomes" id="UP000298138"/>
    </source>
</evidence>
<dbReference type="AlphaFoldDB" id="A0A4S2N6C8"/>
<dbReference type="InParanoid" id="A0A4S2N6C8"/>
<dbReference type="STRING" id="341454.A0A4S2N6C8"/>
<dbReference type="GO" id="GO:0003677">
    <property type="term" value="F:DNA binding"/>
    <property type="evidence" value="ECO:0007669"/>
    <property type="project" value="UniProtKB-KW"/>
</dbReference>
<dbReference type="InterPro" id="IPR036879">
    <property type="entry name" value="TF_MADSbox_sf"/>
</dbReference>
<dbReference type="PROSITE" id="PS50066">
    <property type="entry name" value="MADS_BOX_2"/>
    <property type="match status" value="1"/>
</dbReference>
<dbReference type="InterPro" id="IPR002100">
    <property type="entry name" value="TF_MADSbox"/>
</dbReference>
<dbReference type="GO" id="GO:0046983">
    <property type="term" value="F:protein dimerization activity"/>
    <property type="evidence" value="ECO:0007669"/>
    <property type="project" value="InterPro"/>
</dbReference>
<feature type="region of interest" description="Disordered" evidence="6">
    <location>
        <begin position="71"/>
        <end position="108"/>
    </location>
</feature>
<evidence type="ECO:0000256" key="4">
    <source>
        <dbReference type="ARBA" id="ARBA00023163"/>
    </source>
</evidence>
<dbReference type="OrthoDB" id="1898716at2759"/>
<evidence type="ECO:0000256" key="1">
    <source>
        <dbReference type="ARBA" id="ARBA00004123"/>
    </source>
</evidence>
<dbReference type="SUPFAM" id="SSF55455">
    <property type="entry name" value="SRF-like"/>
    <property type="match status" value="1"/>
</dbReference>
<dbReference type="EMBL" id="ML220112">
    <property type="protein sequence ID" value="TGZ84753.1"/>
    <property type="molecule type" value="Genomic_DNA"/>
</dbReference>
<feature type="compositionally biased region" description="Low complexity" evidence="6">
    <location>
        <begin position="400"/>
        <end position="414"/>
    </location>
</feature>
<dbReference type="Pfam" id="PF00319">
    <property type="entry name" value="SRF-TF"/>
    <property type="match status" value="1"/>
</dbReference>
<keyword evidence="9" id="KW-1185">Reference proteome</keyword>
<evidence type="ECO:0000259" key="7">
    <source>
        <dbReference type="PROSITE" id="PS50066"/>
    </source>
</evidence>
<dbReference type="PANTHER" id="PTHR48019">
    <property type="entry name" value="SERUM RESPONSE FACTOR HOMOLOG"/>
    <property type="match status" value="1"/>
</dbReference>
<feature type="domain" description="MADS-box" evidence="7">
    <location>
        <begin position="1"/>
        <end position="61"/>
    </location>
</feature>
<evidence type="ECO:0000256" key="2">
    <source>
        <dbReference type="ARBA" id="ARBA00023015"/>
    </source>
</evidence>
<feature type="compositionally biased region" description="Polar residues" evidence="6">
    <location>
        <begin position="487"/>
        <end position="497"/>
    </location>
</feature>
<evidence type="ECO:0000256" key="5">
    <source>
        <dbReference type="ARBA" id="ARBA00023242"/>
    </source>
</evidence>
<accession>A0A4S2N6C8</accession>
<keyword evidence="2" id="KW-0805">Transcription regulation</keyword>
<dbReference type="Proteomes" id="UP000298138">
    <property type="component" value="Unassembled WGS sequence"/>
</dbReference>
<reference evidence="8 9" key="1">
    <citation type="submission" date="2019-04" db="EMBL/GenBank/DDBJ databases">
        <title>Comparative genomics and transcriptomics to analyze fruiting body development in filamentous ascomycetes.</title>
        <authorList>
            <consortium name="DOE Joint Genome Institute"/>
            <person name="Lutkenhaus R."/>
            <person name="Traeger S."/>
            <person name="Breuer J."/>
            <person name="Kuo A."/>
            <person name="Lipzen A."/>
            <person name="Pangilinan J."/>
            <person name="Dilworth D."/>
            <person name="Sandor L."/>
            <person name="Poggeler S."/>
            <person name="Barry K."/>
            <person name="Grigoriev I.V."/>
            <person name="Nowrousian M."/>
        </authorList>
    </citation>
    <scope>NUCLEOTIDE SEQUENCE [LARGE SCALE GENOMIC DNA]</scope>
    <source>
        <strain evidence="8 9">CBS 389.68</strain>
    </source>
</reference>
<keyword evidence="4" id="KW-0804">Transcription</keyword>
<evidence type="ECO:0000256" key="3">
    <source>
        <dbReference type="ARBA" id="ARBA00023125"/>
    </source>
</evidence>
<dbReference type="Gene3D" id="3.40.1810.10">
    <property type="entry name" value="Transcription factor, MADS-box"/>
    <property type="match status" value="1"/>
</dbReference>
<sequence length="516" mass="56376">MGRRKIEIKPIKDDRNRSVTFLKRKGGLMKKAYELSELCQVDVVVLIYTSQKRLHQFCSGDVKELVGRHAFSTPHESKGPNDFRDKTSAGDDDEDGDHSDSRLGSEQPQNDLAMHSHLQNSGLHQMQRNTASPSPPSMSNGGQFHPMNQPQQRNDALQRRSSSNLMPPNAYSAASQAPQNPSMYAAYNMSYNGGQMSMQPSTLQYQQYSSHPAHQHAQRQQNQPQQEYMSDPRRSSMPPSFSTEHINVSEPERSIKIEPPTLSIPQGLPPTKSRSTFTPIGPSESMLAQHFIGSDSQRARTIDLGAAQRDPQPKNERPPLPPPPQPIDTTAPLPPSRSNSINDPKSAGMRPRLKVQIPVEEEANPQNSPNDPTKPPNPLSARPGTDSNPIPVLPPPSPAGPSSALLSAGATGPSNPFSRPLPVATTGADGTPVSAMPSRLLGNEYISSPISLLCNWEDWKPSQRELLPSPMNLQTPVVGVPQRNEDALNTGNSTLGTKRSEPDLASTPIEPKRIKV</sequence>
<dbReference type="PROSITE" id="PS00350">
    <property type="entry name" value="MADS_BOX_1"/>
    <property type="match status" value="1"/>
</dbReference>
<feature type="region of interest" description="Disordered" evidence="6">
    <location>
        <begin position="204"/>
        <end position="282"/>
    </location>
</feature>
<organism evidence="8 9">
    <name type="scientific">Ascodesmis nigricans</name>
    <dbReference type="NCBI Taxonomy" id="341454"/>
    <lineage>
        <taxon>Eukaryota</taxon>
        <taxon>Fungi</taxon>
        <taxon>Dikarya</taxon>
        <taxon>Ascomycota</taxon>
        <taxon>Pezizomycotina</taxon>
        <taxon>Pezizomycetes</taxon>
        <taxon>Pezizales</taxon>
        <taxon>Ascodesmidaceae</taxon>
        <taxon>Ascodesmis</taxon>
    </lineage>
</organism>
<evidence type="ECO:0000313" key="8">
    <source>
        <dbReference type="EMBL" id="TGZ84753.1"/>
    </source>
</evidence>
<feature type="region of interest" description="Disordered" evidence="6">
    <location>
        <begin position="122"/>
        <end position="177"/>
    </location>
</feature>
<feature type="compositionally biased region" description="Basic and acidic residues" evidence="6">
    <location>
        <begin position="75"/>
        <end position="89"/>
    </location>
</feature>
<keyword evidence="3" id="KW-0238">DNA-binding</keyword>
<name>A0A4S2N6C8_9PEZI</name>
<dbReference type="PRINTS" id="PR00404">
    <property type="entry name" value="MADSDOMAIN"/>
</dbReference>
<feature type="region of interest" description="Disordered" evidence="6">
    <location>
        <begin position="467"/>
        <end position="516"/>
    </location>
</feature>
<feature type="region of interest" description="Disordered" evidence="6">
    <location>
        <begin position="305"/>
        <end position="435"/>
    </location>
</feature>
<dbReference type="GO" id="GO:0005634">
    <property type="term" value="C:nucleus"/>
    <property type="evidence" value="ECO:0007669"/>
    <property type="project" value="UniProtKB-SubCell"/>
</dbReference>
<dbReference type="FunCoup" id="A0A4S2N6C8">
    <property type="interactions" value="583"/>
</dbReference>
<dbReference type="GO" id="GO:0045944">
    <property type="term" value="P:positive regulation of transcription by RNA polymerase II"/>
    <property type="evidence" value="ECO:0007669"/>
    <property type="project" value="UniProtKB-ARBA"/>
</dbReference>
<dbReference type="InterPro" id="IPR050142">
    <property type="entry name" value="MADS-box/MEF2_TF"/>
</dbReference>
<evidence type="ECO:0000256" key="6">
    <source>
        <dbReference type="SAM" id="MobiDB-lite"/>
    </source>
</evidence>
<protein>
    <recommendedName>
        <fullName evidence="7">MADS-box domain-containing protein</fullName>
    </recommendedName>
</protein>
<gene>
    <name evidence="8" type="ORF">EX30DRAFT_7386</name>
</gene>
<comment type="subcellular location">
    <subcellularLocation>
        <location evidence="1">Nucleus</location>
    </subcellularLocation>
</comment>
<dbReference type="SMART" id="SM00432">
    <property type="entry name" value="MADS"/>
    <property type="match status" value="1"/>
</dbReference>